<dbReference type="PANTHER" id="PTHR30482">
    <property type="entry name" value="HIGH-AFFINITY BRANCHED-CHAIN AMINO ACID TRANSPORT SYSTEM PERMEASE"/>
    <property type="match status" value="1"/>
</dbReference>
<proteinExistence type="predicted"/>
<gene>
    <name evidence="8" type="ORF">GIS00_00930</name>
</gene>
<evidence type="ECO:0000256" key="7">
    <source>
        <dbReference type="SAM" id="Phobius"/>
    </source>
</evidence>
<dbReference type="GO" id="GO:0015658">
    <property type="term" value="F:branched-chain amino acid transmembrane transporter activity"/>
    <property type="evidence" value="ECO:0007669"/>
    <property type="project" value="InterPro"/>
</dbReference>
<protein>
    <recommendedName>
        <fullName evidence="10">Branched-chain amino acid ABC transporter permease</fullName>
    </recommendedName>
</protein>
<feature type="transmembrane region" description="Helical" evidence="7">
    <location>
        <begin position="76"/>
        <end position="97"/>
    </location>
</feature>
<keyword evidence="3 7" id="KW-0812">Transmembrane</keyword>
<comment type="caution">
    <text evidence="8">The sequence shown here is derived from an EMBL/GenBank/DDBJ whole genome shotgun (WGS) entry which is preliminary data.</text>
</comment>
<dbReference type="CDD" id="cd06581">
    <property type="entry name" value="TM_PBP1_LivM_like"/>
    <property type="match status" value="1"/>
</dbReference>
<dbReference type="Proteomes" id="UP000460221">
    <property type="component" value="Unassembled WGS sequence"/>
</dbReference>
<dbReference type="InterPro" id="IPR043428">
    <property type="entry name" value="LivM-like"/>
</dbReference>
<evidence type="ECO:0000256" key="2">
    <source>
        <dbReference type="ARBA" id="ARBA00022475"/>
    </source>
</evidence>
<evidence type="ECO:0000256" key="1">
    <source>
        <dbReference type="ARBA" id="ARBA00004651"/>
    </source>
</evidence>
<keyword evidence="4 7" id="KW-1133">Transmembrane helix</keyword>
<feature type="transmembrane region" description="Helical" evidence="7">
    <location>
        <begin position="260"/>
        <end position="285"/>
    </location>
</feature>
<dbReference type="GO" id="GO:0005886">
    <property type="term" value="C:plasma membrane"/>
    <property type="evidence" value="ECO:0007669"/>
    <property type="project" value="UniProtKB-SubCell"/>
</dbReference>
<evidence type="ECO:0000256" key="5">
    <source>
        <dbReference type="ARBA" id="ARBA00023136"/>
    </source>
</evidence>
<evidence type="ECO:0000313" key="9">
    <source>
        <dbReference type="Proteomes" id="UP000460221"/>
    </source>
</evidence>
<reference evidence="8 9" key="1">
    <citation type="submission" date="2019-11" db="EMBL/GenBank/DDBJ databases">
        <authorList>
            <person name="Jiang L.-Q."/>
        </authorList>
    </citation>
    <scope>NUCLEOTIDE SEQUENCE [LARGE SCALE GENOMIC DNA]</scope>
    <source>
        <strain evidence="8 9">YIM 132087</strain>
    </source>
</reference>
<dbReference type="PANTHER" id="PTHR30482:SF17">
    <property type="entry name" value="ABC TRANSPORTER ATP-BINDING PROTEIN"/>
    <property type="match status" value="1"/>
</dbReference>
<keyword evidence="2" id="KW-1003">Cell membrane</keyword>
<keyword evidence="5 7" id="KW-0472">Membrane</keyword>
<feature type="region of interest" description="Disordered" evidence="6">
    <location>
        <begin position="367"/>
        <end position="400"/>
    </location>
</feature>
<evidence type="ECO:0000313" key="8">
    <source>
        <dbReference type="EMBL" id="MTD12507.1"/>
    </source>
</evidence>
<feature type="region of interest" description="Disordered" evidence="6">
    <location>
        <begin position="1"/>
        <end position="21"/>
    </location>
</feature>
<evidence type="ECO:0008006" key="10">
    <source>
        <dbReference type="Google" id="ProtNLM"/>
    </source>
</evidence>
<feature type="transmembrane region" description="Helical" evidence="7">
    <location>
        <begin position="49"/>
        <end position="70"/>
    </location>
</feature>
<accession>A0A7K1FEH3</accession>
<feature type="transmembrane region" description="Helical" evidence="7">
    <location>
        <begin position="210"/>
        <end position="229"/>
    </location>
</feature>
<dbReference type="EMBL" id="WLYK01000001">
    <property type="protein sequence ID" value="MTD12507.1"/>
    <property type="molecule type" value="Genomic_DNA"/>
</dbReference>
<comment type="subcellular location">
    <subcellularLocation>
        <location evidence="1">Cell membrane</location>
        <topology evidence="1">Multi-pass membrane protein</topology>
    </subcellularLocation>
</comment>
<feature type="transmembrane region" description="Helical" evidence="7">
    <location>
        <begin position="334"/>
        <end position="356"/>
    </location>
</feature>
<evidence type="ECO:0000256" key="6">
    <source>
        <dbReference type="SAM" id="MobiDB-lite"/>
    </source>
</evidence>
<dbReference type="RefSeq" id="WP_154766560.1">
    <property type="nucleotide sequence ID" value="NZ_WLYK01000001.1"/>
</dbReference>
<dbReference type="Pfam" id="PF02653">
    <property type="entry name" value="BPD_transp_2"/>
    <property type="match status" value="1"/>
</dbReference>
<dbReference type="AlphaFoldDB" id="A0A7K1FEH3"/>
<keyword evidence="9" id="KW-1185">Reference proteome</keyword>
<evidence type="ECO:0000256" key="3">
    <source>
        <dbReference type="ARBA" id="ARBA00022692"/>
    </source>
</evidence>
<evidence type="ECO:0000256" key="4">
    <source>
        <dbReference type="ARBA" id="ARBA00022989"/>
    </source>
</evidence>
<name>A0A7K1FEH3_9ACTN</name>
<feature type="transmembrane region" description="Helical" evidence="7">
    <location>
        <begin position="297"/>
        <end position="322"/>
    </location>
</feature>
<feature type="transmembrane region" description="Helical" evidence="7">
    <location>
        <begin position="133"/>
        <end position="152"/>
    </location>
</feature>
<feature type="transmembrane region" description="Helical" evidence="7">
    <location>
        <begin position="109"/>
        <end position="127"/>
    </location>
</feature>
<dbReference type="InterPro" id="IPR001851">
    <property type="entry name" value="ABC_transp_permease"/>
</dbReference>
<organism evidence="8 9">
    <name type="scientific">Nakamurella alba</name>
    <dbReference type="NCBI Taxonomy" id="2665158"/>
    <lineage>
        <taxon>Bacteria</taxon>
        <taxon>Bacillati</taxon>
        <taxon>Actinomycetota</taxon>
        <taxon>Actinomycetes</taxon>
        <taxon>Nakamurellales</taxon>
        <taxon>Nakamurellaceae</taxon>
        <taxon>Nakamurella</taxon>
    </lineage>
</organism>
<sequence>MSTPGSISPVEAGPADAPTVPGPPRYGGLSGMVARHLRPAPATGLTRPLVLRGALFALVLLGAGLAVPYIVLDRFWIGTLFDGLILAMLALSIGFLARHLGLISLGHTAFFGGSAYALGIAVTQWGWSPLPAALFGVLAGTVLSVVMGLLVVRASGMGFLMLTLALGQALYQFSVQQVAIPWTGAYDGLQIPFEGDFLGYTPREMMAGGVFWPVVWIPLVLLALVLWLVGRSRFGTVMEGVRENEERMRFSGFNTFRPRLIAFVLSGFVASVAGVLFALNAAYVSPDTLGFLKAGDALTAAIIGGLGFLAGPLVGGMLYIVAQSEFNAGGNLHLYMGIVLIVVLMFLPGGIVGMVVRGARRILRRRSGPSAPDGPAGLEDRAKDPFVDEPAAIDPQEVAR</sequence>